<proteinExistence type="predicted"/>
<name>A0ABU6ZMZ5_9FABA</name>
<feature type="domain" description="RNase H type-1" evidence="2">
    <location>
        <begin position="33"/>
        <end position="88"/>
    </location>
</feature>
<dbReference type="Pfam" id="PF13456">
    <property type="entry name" value="RVT_3"/>
    <property type="match status" value="1"/>
</dbReference>
<accession>A0ABU6ZMZ5</accession>
<evidence type="ECO:0000259" key="2">
    <source>
        <dbReference type="Pfam" id="PF13456"/>
    </source>
</evidence>
<feature type="compositionally biased region" description="Basic and acidic residues" evidence="1">
    <location>
        <begin position="1"/>
        <end position="14"/>
    </location>
</feature>
<evidence type="ECO:0000256" key="1">
    <source>
        <dbReference type="SAM" id="MobiDB-lite"/>
    </source>
</evidence>
<comment type="caution">
    <text evidence="3">The sequence shown here is derived from an EMBL/GenBank/DDBJ whole genome shotgun (WGS) entry which is preliminary data.</text>
</comment>
<gene>
    <name evidence="3" type="ORF">PIB30_073391</name>
</gene>
<reference evidence="3 4" key="1">
    <citation type="journal article" date="2023" name="Plants (Basel)">
        <title>Bridging the Gap: Combining Genomics and Transcriptomics Approaches to Understand Stylosanthes scabra, an Orphan Legume from the Brazilian Caatinga.</title>
        <authorList>
            <person name="Ferreira-Neto J.R.C."/>
            <person name="da Silva M.D."/>
            <person name="Binneck E."/>
            <person name="de Melo N.F."/>
            <person name="da Silva R.H."/>
            <person name="de Melo A.L.T.M."/>
            <person name="Pandolfi V."/>
            <person name="Bustamante F.O."/>
            <person name="Brasileiro-Vidal A.C."/>
            <person name="Benko-Iseppon A.M."/>
        </authorList>
    </citation>
    <scope>NUCLEOTIDE SEQUENCE [LARGE SCALE GENOMIC DNA]</scope>
    <source>
        <tissue evidence="3">Leaves</tissue>
    </source>
</reference>
<organism evidence="3 4">
    <name type="scientific">Stylosanthes scabra</name>
    <dbReference type="NCBI Taxonomy" id="79078"/>
    <lineage>
        <taxon>Eukaryota</taxon>
        <taxon>Viridiplantae</taxon>
        <taxon>Streptophyta</taxon>
        <taxon>Embryophyta</taxon>
        <taxon>Tracheophyta</taxon>
        <taxon>Spermatophyta</taxon>
        <taxon>Magnoliopsida</taxon>
        <taxon>eudicotyledons</taxon>
        <taxon>Gunneridae</taxon>
        <taxon>Pentapetalae</taxon>
        <taxon>rosids</taxon>
        <taxon>fabids</taxon>
        <taxon>Fabales</taxon>
        <taxon>Fabaceae</taxon>
        <taxon>Papilionoideae</taxon>
        <taxon>50 kb inversion clade</taxon>
        <taxon>dalbergioids sensu lato</taxon>
        <taxon>Dalbergieae</taxon>
        <taxon>Pterocarpus clade</taxon>
        <taxon>Stylosanthes</taxon>
    </lineage>
</organism>
<feature type="region of interest" description="Disordered" evidence="1">
    <location>
        <begin position="1"/>
        <end position="24"/>
    </location>
</feature>
<evidence type="ECO:0000313" key="3">
    <source>
        <dbReference type="EMBL" id="MED6223372.1"/>
    </source>
</evidence>
<dbReference type="InterPro" id="IPR002156">
    <property type="entry name" value="RNaseH_domain"/>
</dbReference>
<dbReference type="Proteomes" id="UP001341840">
    <property type="component" value="Unassembled WGS sequence"/>
</dbReference>
<keyword evidence="4" id="KW-1185">Reference proteome</keyword>
<protein>
    <recommendedName>
        <fullName evidence="2">RNase H type-1 domain-containing protein</fullName>
    </recommendedName>
</protein>
<dbReference type="EMBL" id="JASCZI010272750">
    <property type="protein sequence ID" value="MED6223372.1"/>
    <property type="molecule type" value="Genomic_DNA"/>
</dbReference>
<dbReference type="PANTHER" id="PTHR47074:SF11">
    <property type="entry name" value="REVERSE TRANSCRIPTASE-LIKE PROTEIN"/>
    <property type="match status" value="1"/>
</dbReference>
<evidence type="ECO:0000313" key="4">
    <source>
        <dbReference type="Proteomes" id="UP001341840"/>
    </source>
</evidence>
<dbReference type="PANTHER" id="PTHR47074">
    <property type="entry name" value="BNAC02G40300D PROTEIN"/>
    <property type="match status" value="1"/>
</dbReference>
<dbReference type="InterPro" id="IPR052929">
    <property type="entry name" value="RNase_H-like_EbsB-rel"/>
</dbReference>
<sequence>MGTQELRKETVSTRKERRGATWNPPPFGWTKINVDTSYSLSSSRGAVTAVCRDNNGKLLTASMSNQICSSPLAVEVIAVREAVILARNL</sequence>